<dbReference type="GO" id="GO:0070187">
    <property type="term" value="C:shelterin complex"/>
    <property type="evidence" value="ECO:0007669"/>
    <property type="project" value="TreeGrafter"/>
</dbReference>
<keyword evidence="3 5" id="KW-0779">Telomere</keyword>
<keyword evidence="5" id="KW-0804">Transcription</keyword>
<dbReference type="PANTHER" id="PTHR16466:SF6">
    <property type="entry name" value="TELOMERIC REPEAT-BINDING FACTOR 2-INTERACTING PROTEIN 1"/>
    <property type="match status" value="1"/>
</dbReference>
<feature type="compositionally biased region" description="Basic and acidic residues" evidence="6">
    <location>
        <begin position="190"/>
        <end position="207"/>
    </location>
</feature>
<organism evidence="8 9">
    <name type="scientific">Danaus chrysippus</name>
    <name type="common">African queen</name>
    <dbReference type="NCBI Taxonomy" id="151541"/>
    <lineage>
        <taxon>Eukaryota</taxon>
        <taxon>Metazoa</taxon>
        <taxon>Ecdysozoa</taxon>
        <taxon>Arthropoda</taxon>
        <taxon>Hexapoda</taxon>
        <taxon>Insecta</taxon>
        <taxon>Pterygota</taxon>
        <taxon>Neoptera</taxon>
        <taxon>Endopterygota</taxon>
        <taxon>Lepidoptera</taxon>
        <taxon>Glossata</taxon>
        <taxon>Ditrysia</taxon>
        <taxon>Papilionoidea</taxon>
        <taxon>Nymphalidae</taxon>
        <taxon>Danainae</taxon>
        <taxon>Danaini</taxon>
        <taxon>Danaina</taxon>
        <taxon>Danaus</taxon>
        <taxon>Anosia</taxon>
    </lineage>
</organism>
<comment type="subunit">
    <text evidence="5">Homodimer.</text>
</comment>
<dbReference type="InterPro" id="IPR009057">
    <property type="entry name" value="Homeodomain-like_sf"/>
</dbReference>
<dbReference type="SUPFAM" id="SSF46689">
    <property type="entry name" value="Homeodomain-like"/>
    <property type="match status" value="1"/>
</dbReference>
<gene>
    <name evidence="8" type="ORF">DCHRY22_LOCUS11197</name>
</gene>
<evidence type="ECO:0000313" key="9">
    <source>
        <dbReference type="Proteomes" id="UP000789524"/>
    </source>
</evidence>
<dbReference type="Pfam" id="PF08914">
    <property type="entry name" value="Myb_Rap1"/>
    <property type="match status" value="1"/>
</dbReference>
<feature type="domain" description="TERF2-interacting telomeric protein 1 Myb" evidence="7">
    <location>
        <begin position="366"/>
        <end position="422"/>
    </location>
</feature>
<keyword evidence="9" id="KW-1185">Reference proteome</keyword>
<evidence type="ECO:0000256" key="5">
    <source>
        <dbReference type="RuleBase" id="RU367107"/>
    </source>
</evidence>
<keyword evidence="4 5" id="KW-0539">Nucleus</keyword>
<evidence type="ECO:0000256" key="3">
    <source>
        <dbReference type="ARBA" id="ARBA00022895"/>
    </source>
</evidence>
<dbReference type="GO" id="GO:0042162">
    <property type="term" value="F:telomeric DNA binding"/>
    <property type="evidence" value="ECO:0007669"/>
    <property type="project" value="TreeGrafter"/>
</dbReference>
<dbReference type="InterPro" id="IPR015010">
    <property type="entry name" value="TERF2IP_Myb"/>
</dbReference>
<dbReference type="GO" id="GO:0010833">
    <property type="term" value="P:telomere maintenance via telomere lengthening"/>
    <property type="evidence" value="ECO:0007669"/>
    <property type="project" value="UniProtKB-UniRule"/>
</dbReference>
<comment type="similarity">
    <text evidence="1 5">Belongs to the RAP1 family.</text>
</comment>
<feature type="compositionally biased region" description="Basic and acidic residues" evidence="6">
    <location>
        <begin position="149"/>
        <end position="183"/>
    </location>
</feature>
<feature type="region of interest" description="Disordered" evidence="6">
    <location>
        <begin position="119"/>
        <end position="209"/>
    </location>
</feature>
<dbReference type="GO" id="GO:0006355">
    <property type="term" value="P:regulation of DNA-templated transcription"/>
    <property type="evidence" value="ECO:0007669"/>
    <property type="project" value="UniProtKB-UniRule"/>
</dbReference>
<dbReference type="OrthoDB" id="435460at2759"/>
<evidence type="ECO:0000313" key="8">
    <source>
        <dbReference type="EMBL" id="CAG9575005.1"/>
    </source>
</evidence>
<feature type="region of interest" description="Disordered" evidence="6">
    <location>
        <begin position="441"/>
        <end position="580"/>
    </location>
</feature>
<keyword evidence="2 5" id="KW-0158">Chromosome</keyword>
<comment type="function">
    <text evidence="5">Acts both as a regulator of telomere function and as a transcription regulator. Involved in the regulation of telomere length and protection as a component of the shelterin complex (telosome). Does not bind DNA directly: recruited to telomeric double-stranded 5'-TTAGGG-3' repeats via its interaction with terf2. Independently of its function in telomeres, also acts as a transcription regulator: recruited to extratelomeric 5'-TTAGGG-3' sites via its association with terf2 or other factors, and regulates gene expression.</text>
</comment>
<feature type="region of interest" description="Disordered" evidence="6">
    <location>
        <begin position="295"/>
        <end position="356"/>
    </location>
</feature>
<dbReference type="AlphaFoldDB" id="A0A8J2QWP6"/>
<keyword evidence="5" id="KW-0010">Activator</keyword>
<evidence type="ECO:0000259" key="7">
    <source>
        <dbReference type="Pfam" id="PF08914"/>
    </source>
</evidence>
<protein>
    <recommendedName>
        <fullName evidence="5">Telomeric repeat-binding factor 2-interacting protein 1</fullName>
        <shortName evidence="5">TERF2-interacting telomeric protein 1</shortName>
    </recommendedName>
    <alternativeName>
        <fullName evidence="5">Repressor/activator protein 1 homolog</fullName>
    </alternativeName>
</protein>
<dbReference type="EMBL" id="CAKASE010000073">
    <property type="protein sequence ID" value="CAG9575005.1"/>
    <property type="molecule type" value="Genomic_DNA"/>
</dbReference>
<evidence type="ECO:0000256" key="1">
    <source>
        <dbReference type="ARBA" id="ARBA00010467"/>
    </source>
</evidence>
<evidence type="ECO:0000256" key="6">
    <source>
        <dbReference type="SAM" id="MobiDB-lite"/>
    </source>
</evidence>
<comment type="caution">
    <text evidence="8">The sequence shown here is derived from an EMBL/GenBank/DDBJ whole genome shotgun (WGS) entry which is preliminary data.</text>
</comment>
<accession>A0A8J2QWP6</accession>
<reference evidence="8" key="1">
    <citation type="submission" date="2021-09" db="EMBL/GenBank/DDBJ databases">
        <authorList>
            <person name="Martin H S."/>
        </authorList>
    </citation>
    <scope>NUCLEOTIDE SEQUENCE</scope>
</reference>
<dbReference type="InterPro" id="IPR039595">
    <property type="entry name" value="TE2IP/Rap1"/>
</dbReference>
<dbReference type="GO" id="GO:0031848">
    <property type="term" value="P:protection from non-homologous end joining at telomere"/>
    <property type="evidence" value="ECO:0007669"/>
    <property type="project" value="TreeGrafter"/>
</dbReference>
<dbReference type="Gene3D" id="1.10.10.60">
    <property type="entry name" value="Homeodomain-like"/>
    <property type="match status" value="1"/>
</dbReference>
<feature type="compositionally biased region" description="Basic residues" evidence="6">
    <location>
        <begin position="570"/>
        <end position="580"/>
    </location>
</feature>
<dbReference type="Proteomes" id="UP000789524">
    <property type="component" value="Unassembled WGS sequence"/>
</dbReference>
<feature type="compositionally biased region" description="Low complexity" evidence="6">
    <location>
        <begin position="489"/>
        <end position="504"/>
    </location>
</feature>
<proteinExistence type="inferred from homology"/>
<evidence type="ECO:0000256" key="4">
    <source>
        <dbReference type="ARBA" id="ARBA00023242"/>
    </source>
</evidence>
<evidence type="ECO:0000256" key="2">
    <source>
        <dbReference type="ARBA" id="ARBA00022454"/>
    </source>
</evidence>
<feature type="compositionally biased region" description="Basic and acidic residues" evidence="6">
    <location>
        <begin position="505"/>
        <end position="526"/>
    </location>
</feature>
<keyword evidence="5" id="KW-0805">Transcription regulation</keyword>
<feature type="compositionally biased region" description="Basic and acidic residues" evidence="6">
    <location>
        <begin position="533"/>
        <end position="555"/>
    </location>
</feature>
<feature type="compositionally biased region" description="Basic and acidic residues" evidence="6">
    <location>
        <begin position="296"/>
        <end position="308"/>
    </location>
</feature>
<feature type="compositionally biased region" description="Basic and acidic residues" evidence="6">
    <location>
        <begin position="343"/>
        <end position="356"/>
    </location>
</feature>
<dbReference type="PANTHER" id="PTHR16466">
    <property type="entry name" value="TELOMERE REPEAT-BINDING FACTOR 2-INTERACTING PROTEIN 1"/>
    <property type="match status" value="1"/>
</dbReference>
<name>A0A8J2QWP6_9NEOP</name>
<comment type="subcellular location">
    <subcellularLocation>
        <location evidence="5">Nucleus</location>
    </subcellularLocation>
    <subcellularLocation>
        <location evidence="5">Chromosome</location>
        <location evidence="5">Telomere</location>
    </subcellularLocation>
</comment>
<sequence>MSGVKFYVLGGGRWREVDLSSGLVEGWGPAKFLVARGGRLKSQRRAPVLRGLRALAAGRPTTVHDGPMLTQIRQETISKPKPRPSPRHVCEPCHVSCHTLCRPQHYGCGHNPLYNEQRPALPAAGPRVSHASVQADLTPDRQSNQHGRHVTEETTTREQDKNLNRTKNTEIKITHRTRDERPATRRRSERKTTHTEEEERNKREERGGGTGRVCKELIISEEEVLLLRGFLARDERNVFRADLHRFDADDDYKRNLFYRLNPLVSIERSELFHTRGQPDTSSSLTRRDFMSTLGLKEVDAEHKDEPRTTRRRTRASQRDKENRGGDTGSNTRRGAGGGALRDAAGETNRRGDGVEENKRSRVFREYSAEEDAAIVRLVSDGERAARVNGNTLWRELQQDHLRLTGHARSWHSLRNRYLRYLLPSLSSLASPSVASRLRAAAASGEIKRPSRCRPADSSFHRLPPVTSAWARRRRSPPRESPPHTPSPSSPSHSTSSDSSSPIPDTTRRSERNKTEAPRVLRSRDVPRTPTYDELTRRFNERHARDSDTSGAERRSPRGLRPDQPAALQRPHTRRLYNHAM</sequence>